<dbReference type="EMBL" id="JAUSTT010000026">
    <property type="protein sequence ID" value="MDQ0177724.1"/>
    <property type="molecule type" value="Genomic_DNA"/>
</dbReference>
<dbReference type="InterPro" id="IPR014197">
    <property type="entry name" value="Sporulation_prot_YunB"/>
</dbReference>
<gene>
    <name evidence="2" type="ORF">J2S08_003605</name>
</gene>
<reference evidence="2 3" key="1">
    <citation type="submission" date="2023-07" db="EMBL/GenBank/DDBJ databases">
        <title>Genomic Encyclopedia of Type Strains, Phase IV (KMG-IV): sequencing the most valuable type-strain genomes for metagenomic binning, comparative biology and taxonomic classification.</title>
        <authorList>
            <person name="Goeker M."/>
        </authorList>
    </citation>
    <scope>NUCLEOTIDE SEQUENCE [LARGE SCALE GENOMIC DNA]</scope>
    <source>
        <strain evidence="2 3">DSM 23837</strain>
    </source>
</reference>
<sequence length="256" mass="28359">MKKRFRGHKPLRGPLPIRYVLLLTFVFFVFSTITGLWIVNAGIKPTLVSYAESQTRKIAPLVISNAINNKVTKDIDFDDIFERDSSDSSHLQITTLNTKKINKMLAETTSLVQMNLQQAERGNLEALELPIDMELEYEETEKAKGIVFSVPLGQATNNALLGNLGPRIPVRFHAIGDVVPDVKTKVKQYGINNVFVEVFIHITVQVQIIIPFTTSVTTVEQSIPIGAGYIPGEVPQYYNNGSNAPPSIQLPQPGGE</sequence>
<keyword evidence="3" id="KW-1185">Reference proteome</keyword>
<dbReference type="NCBIfam" id="TIGR02832">
    <property type="entry name" value="spo_yunB"/>
    <property type="match status" value="1"/>
</dbReference>
<dbReference type="Proteomes" id="UP001223586">
    <property type="component" value="Unassembled WGS sequence"/>
</dbReference>
<feature type="transmembrane region" description="Helical" evidence="1">
    <location>
        <begin position="20"/>
        <end position="39"/>
    </location>
</feature>
<protein>
    <submittedName>
        <fullName evidence="2">Sporulation protein YunB</fullName>
    </submittedName>
</protein>
<dbReference type="Pfam" id="PF09560">
    <property type="entry name" value="Spore_YunB"/>
    <property type="match status" value="1"/>
</dbReference>
<accession>A0ABT9WX71</accession>
<evidence type="ECO:0000256" key="1">
    <source>
        <dbReference type="SAM" id="Phobius"/>
    </source>
</evidence>
<name>A0ABT9WX71_9BACI</name>
<dbReference type="RefSeq" id="WP_307231969.1">
    <property type="nucleotide sequence ID" value="NZ_JAUSTT010000026.1"/>
</dbReference>
<comment type="caution">
    <text evidence="2">The sequence shown here is derived from an EMBL/GenBank/DDBJ whole genome shotgun (WGS) entry which is preliminary data.</text>
</comment>
<dbReference type="PIRSF" id="PIRSF021383">
    <property type="entry name" value="YunB"/>
    <property type="match status" value="1"/>
</dbReference>
<proteinExistence type="predicted"/>
<keyword evidence="1" id="KW-0472">Membrane</keyword>
<keyword evidence="1" id="KW-0812">Transmembrane</keyword>
<evidence type="ECO:0000313" key="2">
    <source>
        <dbReference type="EMBL" id="MDQ0177724.1"/>
    </source>
</evidence>
<evidence type="ECO:0000313" key="3">
    <source>
        <dbReference type="Proteomes" id="UP001223586"/>
    </source>
</evidence>
<organism evidence="2 3">
    <name type="scientific">Bacillus chungangensis</name>
    <dbReference type="NCBI Taxonomy" id="587633"/>
    <lineage>
        <taxon>Bacteria</taxon>
        <taxon>Bacillati</taxon>
        <taxon>Bacillota</taxon>
        <taxon>Bacilli</taxon>
        <taxon>Bacillales</taxon>
        <taxon>Bacillaceae</taxon>
        <taxon>Bacillus</taxon>
    </lineage>
</organism>
<keyword evidence="1" id="KW-1133">Transmembrane helix</keyword>